<organism evidence="10 11">
    <name type="scientific">Microcaecilia unicolor</name>
    <dbReference type="NCBI Taxonomy" id="1415580"/>
    <lineage>
        <taxon>Eukaryota</taxon>
        <taxon>Metazoa</taxon>
        <taxon>Chordata</taxon>
        <taxon>Craniata</taxon>
        <taxon>Vertebrata</taxon>
        <taxon>Euteleostomi</taxon>
        <taxon>Amphibia</taxon>
        <taxon>Gymnophiona</taxon>
        <taxon>Siphonopidae</taxon>
        <taxon>Microcaecilia</taxon>
    </lineage>
</organism>
<dbReference type="Proteomes" id="UP000515156">
    <property type="component" value="Chromosome 3"/>
</dbReference>
<gene>
    <name evidence="11" type="primary">LOC115465589</name>
</gene>
<sequence length="1506" mass="168808">MKQVFFFTLFCVMSLLLAKQLSEEISKATFRDKAKLANEKDNFVQLIEKQRQLESAQPPMLVYVPVTSCHLFLSQDFGEFSPPVHTDNSLTNIWCNWTIWAGPGKHIVVYIKNFIANEDCDKNEDKIVFEGVLSTVENTVVYACWNKITHMFAAQALAVHVVFLSSSSSHKHAGKYFHGSYYIFKDYGTDVAVHCPLLSSIVLPTPVREIKSSNDTKLSTKIPLLSSITDAVKLKETKHSHNTNIFMQKSPFSLFTSATIIKTVSSGNLETASEQSMLPSLPSPIDYISVMAVNIQQTLETINHRKTHIPQLLLTSKSAPVSLSKMDDIGDIKPNAQTFFFQSVPTSVTGANYIIQTNVSQSLLASTSPSTLLKMDYVGDIKGYTLPVQLEEVNGVKDPKVFIEQYLRSVTVPMSVKEMAYSSDTMVYSQHLLSSVTVSTFGNEIDYVHDTTPCTWQSFYFSVPAFASRWATDYISDIDPSIKFLLYPVVAPVTTKELLYVSDTRPYTPLSLFSTVATSAYIRKMSAYETSVQPLFSSSGTETDYMSDSKVSLQPLFSSILVPTVSMEVSILNDLKASTKEIDYLSDIKPSLDQTFHSSITASTSVRDVNSSSVTEAYTLYRLFPSMMTHLKEINCIGILETTERYFLSTIGIAASVKKTYDITESKAATGLPWLASVVAPTAVMETDLISKNKSSIQPPFFFPITYLSGEANNVTNPKSHTEHATYRSMEFSTVPWEETSAISSIELEHTHAYLTIEEKYFKTKTNFLILSGLNEKQNSFNTASYWETIYSDWLSKTNTSTPYLIDPIKPADIPNAGTILQSKVLRNKLGIEEANELTSLDELKLNSGETSADHVTFPIVQMSQTTMDDLKEQTVLSTRIKSFSSVTSNRHSEVLHLNHSVYKGVISPSLLSNIQPVTEIQTGIFSHLQFKSVAVGTSKEKSYPGSPYEESEPAADDIHLVFTAALEHLKVLTLENSRLNDLDKMDLKVATMAANSILKDELSTGVSVSYHKNILNMGLQQILPSRTVPPLFGSLLARAEVQQQVLQDEENMYAPNVSHNVDLENLSTSSEELLHFQDAKKLSLWVPEDVSTMIYSENNISKYHTINESSDIFAQFRAWLNYQVMKAYEHAREYAFHRFRNQNEDVTPPLREVNEIHINDKPNLQILPSSPFSKLEKSAGWSRLSTDLGMITHRKRTSHYSFSDMVSQMMTPLETRDDQYDFVATRTPWGNGSALEIMHSPRDVLFKVIIEIEYQGLIPNTSNEAEKDLLEFTTFKIKEKLSVLSRHVEIVLESKSMKTRNMVVSFWIHLKPETGNKTQEVKSQLDTLTNSTLGNETATLVSISVEDVDECRLTIHVCDKQAACLNEFGTYSCHCKRGYEDRSPAASGTLCVSIQQSDFGFFNYLEILIVVPLCAILLLVTVVALLCGIAQKKHTKMVLNLEKRHSPEKDPAEISNQSIVPVPHMYTSEHLSQSSFPRAQLSIVEELSEEFESKRISISMEQTAC</sequence>
<dbReference type="SUPFAM" id="SSF49854">
    <property type="entry name" value="Spermadhesin, CUB domain"/>
    <property type="match status" value="1"/>
</dbReference>
<feature type="signal peptide" evidence="7">
    <location>
        <begin position="1"/>
        <end position="18"/>
    </location>
</feature>
<evidence type="ECO:0000256" key="1">
    <source>
        <dbReference type="ARBA" id="ARBA00022536"/>
    </source>
</evidence>
<keyword evidence="3" id="KW-0677">Repeat</keyword>
<dbReference type="Pfam" id="PF07645">
    <property type="entry name" value="EGF_CA"/>
    <property type="match status" value="1"/>
</dbReference>
<keyword evidence="6" id="KW-0472">Membrane</keyword>
<name>A0A6P7XFP7_9AMPH</name>
<evidence type="ECO:0000259" key="8">
    <source>
        <dbReference type="PROSITE" id="PS01180"/>
    </source>
</evidence>
<dbReference type="OrthoDB" id="2015116at2759"/>
<evidence type="ECO:0000313" key="11">
    <source>
        <dbReference type="RefSeq" id="XP_030052021.1"/>
    </source>
</evidence>
<dbReference type="InterPro" id="IPR018097">
    <property type="entry name" value="EGF_Ca-bd_CS"/>
</dbReference>
<dbReference type="InterPro" id="IPR000859">
    <property type="entry name" value="CUB_dom"/>
</dbReference>
<dbReference type="PROSITE" id="PS01187">
    <property type="entry name" value="EGF_CA"/>
    <property type="match status" value="1"/>
</dbReference>
<dbReference type="InterPro" id="IPR001881">
    <property type="entry name" value="EGF-like_Ca-bd_dom"/>
</dbReference>
<dbReference type="KEGG" id="muo:115465589"/>
<evidence type="ECO:0000259" key="9">
    <source>
        <dbReference type="PROSITE" id="PS50026"/>
    </source>
</evidence>
<protein>
    <submittedName>
        <fullName evidence="11">Uncharacterized protein LOC115465589 isoform X1</fullName>
    </submittedName>
</protein>
<dbReference type="InterPro" id="IPR035914">
    <property type="entry name" value="Sperma_CUB_dom_sf"/>
</dbReference>
<feature type="chain" id="PRO_5027565897" evidence="7">
    <location>
        <begin position="19"/>
        <end position="1506"/>
    </location>
</feature>
<evidence type="ECO:0000256" key="7">
    <source>
        <dbReference type="SAM" id="SignalP"/>
    </source>
</evidence>
<comment type="caution">
    <text evidence="5">Lacks conserved residue(s) required for the propagation of feature annotation.</text>
</comment>
<dbReference type="GO" id="GO:0005509">
    <property type="term" value="F:calcium ion binding"/>
    <property type="evidence" value="ECO:0007669"/>
    <property type="project" value="InterPro"/>
</dbReference>
<keyword evidence="1 5" id="KW-0245">EGF-like domain</keyword>
<evidence type="ECO:0000256" key="4">
    <source>
        <dbReference type="ARBA" id="ARBA00023157"/>
    </source>
</evidence>
<evidence type="ECO:0000256" key="6">
    <source>
        <dbReference type="SAM" id="Phobius"/>
    </source>
</evidence>
<dbReference type="SUPFAM" id="SSF57196">
    <property type="entry name" value="EGF/Laminin"/>
    <property type="match status" value="1"/>
</dbReference>
<evidence type="ECO:0000313" key="10">
    <source>
        <dbReference type="Proteomes" id="UP000515156"/>
    </source>
</evidence>
<keyword evidence="10" id="KW-1185">Reference proteome</keyword>
<dbReference type="PROSITE" id="PS00010">
    <property type="entry name" value="ASX_HYDROXYL"/>
    <property type="match status" value="1"/>
</dbReference>
<evidence type="ECO:0000256" key="5">
    <source>
        <dbReference type="PROSITE-ProRule" id="PRU00076"/>
    </source>
</evidence>
<keyword evidence="6" id="KW-1133">Transmembrane helix</keyword>
<dbReference type="SMART" id="SM00179">
    <property type="entry name" value="EGF_CA"/>
    <property type="match status" value="1"/>
</dbReference>
<dbReference type="InterPro" id="IPR000152">
    <property type="entry name" value="EGF-type_Asp/Asn_hydroxyl_site"/>
</dbReference>
<feature type="domain" description="CUB" evidence="8">
    <location>
        <begin position="69"/>
        <end position="184"/>
    </location>
</feature>
<keyword evidence="6" id="KW-0812">Transmembrane</keyword>
<dbReference type="InterPro" id="IPR000742">
    <property type="entry name" value="EGF"/>
</dbReference>
<accession>A0A6P7XFP7</accession>
<keyword evidence="2 7" id="KW-0732">Signal</keyword>
<evidence type="ECO:0000256" key="2">
    <source>
        <dbReference type="ARBA" id="ARBA00022729"/>
    </source>
</evidence>
<reference evidence="11" key="1">
    <citation type="submission" date="2025-08" db="UniProtKB">
        <authorList>
            <consortium name="RefSeq"/>
        </authorList>
    </citation>
    <scope>IDENTIFICATION</scope>
</reference>
<dbReference type="Gene3D" id="2.10.25.10">
    <property type="entry name" value="Laminin"/>
    <property type="match status" value="1"/>
</dbReference>
<dbReference type="InParanoid" id="A0A6P7XFP7"/>
<dbReference type="PROSITE" id="PS01180">
    <property type="entry name" value="CUB"/>
    <property type="match status" value="1"/>
</dbReference>
<dbReference type="GeneID" id="115465589"/>
<proteinExistence type="predicted"/>
<evidence type="ECO:0000256" key="3">
    <source>
        <dbReference type="ARBA" id="ARBA00022737"/>
    </source>
</evidence>
<dbReference type="RefSeq" id="XP_030052021.1">
    <property type="nucleotide sequence ID" value="XM_030196161.1"/>
</dbReference>
<dbReference type="PROSITE" id="PS50026">
    <property type="entry name" value="EGF_3"/>
    <property type="match status" value="1"/>
</dbReference>
<dbReference type="Gene3D" id="2.60.120.290">
    <property type="entry name" value="Spermadhesin, CUB domain"/>
    <property type="match status" value="1"/>
</dbReference>
<dbReference type="CDD" id="cd00054">
    <property type="entry name" value="EGF_CA"/>
    <property type="match status" value="1"/>
</dbReference>
<feature type="transmembrane region" description="Helical" evidence="6">
    <location>
        <begin position="1402"/>
        <end position="1428"/>
    </location>
</feature>
<feature type="domain" description="EGF-like" evidence="9">
    <location>
        <begin position="1348"/>
        <end position="1386"/>
    </location>
</feature>
<dbReference type="FunFam" id="2.10.25.10:FF:000038">
    <property type="entry name" value="Fibrillin 2"/>
    <property type="match status" value="1"/>
</dbReference>
<dbReference type="InterPro" id="IPR049883">
    <property type="entry name" value="NOTCH1_EGF-like"/>
</dbReference>
<keyword evidence="4" id="KW-1015">Disulfide bond</keyword>